<name>A0A8D9I703_BRACM</name>
<evidence type="ECO:0000313" key="2">
    <source>
        <dbReference type="EMBL" id="CAG7911417.1"/>
    </source>
</evidence>
<evidence type="ECO:0000313" key="3">
    <source>
        <dbReference type="Proteomes" id="UP000694005"/>
    </source>
</evidence>
<feature type="region of interest" description="Disordered" evidence="1">
    <location>
        <begin position="23"/>
        <end position="67"/>
    </location>
</feature>
<feature type="compositionally biased region" description="Polar residues" evidence="1">
    <location>
        <begin position="56"/>
        <end position="65"/>
    </location>
</feature>
<evidence type="ECO:0000256" key="1">
    <source>
        <dbReference type="SAM" id="MobiDB-lite"/>
    </source>
</evidence>
<feature type="non-terminal residue" evidence="2">
    <location>
        <position position="270"/>
    </location>
</feature>
<dbReference type="EMBL" id="LS974626">
    <property type="protein sequence ID" value="CAG7911417.1"/>
    <property type="molecule type" value="Genomic_DNA"/>
</dbReference>
<sequence length="270" mass="30440">NPLHPSTILVTIITTNFDSKVLKSSSPTVLPPSLNNPRYDTSTHRATPKPPLNPITPDTSPTKSSGFAEHASSVNAFVATATSKRTSLPTLNVEKSRVVFFPYFSSHHSRNCLHFSSAENLSDEEVVELSDSSPVKPTPRHQPSMKNATLQKNSSNALQFQRLALIAPLPQHQWDLFHATHKEIRKRTFHITPSQFDFSNRFILEIAHREKWVTTFLANRFHNQTESSVSLNQGQQCPLFFFDKDIVSTKQDVSLYAIQRHNVSHMVTNS</sequence>
<dbReference type="Gramene" id="A10p26630.2_BraZ1">
    <property type="protein sequence ID" value="A10p26630.2_BraZ1.CDS"/>
    <property type="gene ID" value="A10g26630.2_BraZ1"/>
</dbReference>
<feature type="compositionally biased region" description="Polar residues" evidence="1">
    <location>
        <begin position="23"/>
        <end position="40"/>
    </location>
</feature>
<dbReference type="Proteomes" id="UP000694005">
    <property type="component" value="Chromosome A10"/>
</dbReference>
<gene>
    <name evidence="2" type="ORF">BRAPAZ1V2_A10P26630.2</name>
</gene>
<dbReference type="AlphaFoldDB" id="A0A8D9I703"/>
<feature type="non-terminal residue" evidence="2">
    <location>
        <position position="1"/>
    </location>
</feature>
<protein>
    <submittedName>
        <fullName evidence="2">Uncharacterized protein</fullName>
    </submittedName>
</protein>
<proteinExistence type="predicted"/>
<accession>A0A8D9I703</accession>
<organism evidence="2 3">
    <name type="scientific">Brassica campestris</name>
    <name type="common">Field mustard</name>
    <dbReference type="NCBI Taxonomy" id="3711"/>
    <lineage>
        <taxon>Eukaryota</taxon>
        <taxon>Viridiplantae</taxon>
        <taxon>Streptophyta</taxon>
        <taxon>Embryophyta</taxon>
        <taxon>Tracheophyta</taxon>
        <taxon>Spermatophyta</taxon>
        <taxon>Magnoliopsida</taxon>
        <taxon>eudicotyledons</taxon>
        <taxon>Gunneridae</taxon>
        <taxon>Pentapetalae</taxon>
        <taxon>rosids</taxon>
        <taxon>malvids</taxon>
        <taxon>Brassicales</taxon>
        <taxon>Brassicaceae</taxon>
        <taxon>Brassiceae</taxon>
        <taxon>Brassica</taxon>
    </lineage>
</organism>
<reference evidence="2 3" key="1">
    <citation type="submission" date="2021-07" db="EMBL/GenBank/DDBJ databases">
        <authorList>
            <consortium name="Genoscope - CEA"/>
            <person name="William W."/>
        </authorList>
    </citation>
    <scope>NUCLEOTIDE SEQUENCE [LARGE SCALE GENOMIC DNA]</scope>
</reference>